<gene>
    <name evidence="2" type="ORF">NCTC8105_03332</name>
</gene>
<dbReference type="AlphaFoldDB" id="A0A377PLD2"/>
<sequence length="113" mass="13006">MSKEPRIYGSRWDKARLSFLRSNPLCRMCAEQGRTIAATVVDHIEPHKLKDAIKSGNQAAIAKAQLLFWDKRNWQPLCKQHHDSTKQRMEKHGVAIGCDVNGYPLDPNSHWRD</sequence>
<proteinExistence type="predicted"/>
<name>A0A377PLD2_HAFAL</name>
<protein>
    <recommendedName>
        <fullName evidence="1">HNH nuclease domain-containing protein</fullName>
    </recommendedName>
</protein>
<organism evidence="2 3">
    <name type="scientific">Hafnia alvei</name>
    <dbReference type="NCBI Taxonomy" id="569"/>
    <lineage>
        <taxon>Bacteria</taxon>
        <taxon>Pseudomonadati</taxon>
        <taxon>Pseudomonadota</taxon>
        <taxon>Gammaproteobacteria</taxon>
        <taxon>Enterobacterales</taxon>
        <taxon>Hafniaceae</taxon>
        <taxon>Hafnia</taxon>
    </lineage>
</organism>
<evidence type="ECO:0000259" key="1">
    <source>
        <dbReference type="SMART" id="SM00507"/>
    </source>
</evidence>
<dbReference type="RefSeq" id="WP_043494346.1">
    <property type="nucleotide sequence ID" value="NZ_CALJTU010000071.1"/>
</dbReference>
<dbReference type="FunFam" id="1.10.30.50:FF:000010">
    <property type="entry name" value="HNH endonuclease"/>
    <property type="match status" value="1"/>
</dbReference>
<dbReference type="InterPro" id="IPR003615">
    <property type="entry name" value="HNH_nuc"/>
</dbReference>
<accession>A0A377PLD2</accession>
<dbReference type="SMART" id="SM00507">
    <property type="entry name" value="HNHc"/>
    <property type="match status" value="1"/>
</dbReference>
<dbReference type="CDD" id="cd00085">
    <property type="entry name" value="HNHc"/>
    <property type="match status" value="1"/>
</dbReference>
<dbReference type="Proteomes" id="UP000254821">
    <property type="component" value="Unassembled WGS sequence"/>
</dbReference>
<feature type="domain" description="HNH nuclease" evidence="1">
    <location>
        <begin position="13"/>
        <end position="83"/>
    </location>
</feature>
<evidence type="ECO:0000313" key="2">
    <source>
        <dbReference type="EMBL" id="STQ81155.1"/>
    </source>
</evidence>
<dbReference type="EMBL" id="UGHP01000001">
    <property type="protein sequence ID" value="STQ81155.1"/>
    <property type="molecule type" value="Genomic_DNA"/>
</dbReference>
<dbReference type="Gene3D" id="1.10.30.50">
    <property type="match status" value="1"/>
</dbReference>
<reference evidence="2 3" key="1">
    <citation type="submission" date="2018-06" db="EMBL/GenBank/DDBJ databases">
        <authorList>
            <consortium name="Pathogen Informatics"/>
            <person name="Doyle S."/>
        </authorList>
    </citation>
    <scope>NUCLEOTIDE SEQUENCE [LARGE SCALE GENOMIC DNA]</scope>
    <source>
        <strain evidence="2 3">NCTC8105</strain>
    </source>
</reference>
<evidence type="ECO:0000313" key="3">
    <source>
        <dbReference type="Proteomes" id="UP000254821"/>
    </source>
</evidence>